<evidence type="ECO:0000256" key="1">
    <source>
        <dbReference type="ARBA" id="ARBA00008875"/>
    </source>
</evidence>
<sequence>MNKNILSIFVVLILIQLCFASVSVNTCDSTSLIYTADLKNTTEWEHYWEGCVGSGHAWLGTRQDWRDALKTAVDKLGFERIRFHGIFDDDMNVYQEAADGTPIYSYYNVDQVYDYILSLGVRPIVELSFMPTAMASGNTTIFHYRGNITPPKNYTLWADMIENFLQHLIDRYTMDEVKKWHFEVWNEPNCGFWTGNMTEYYHLLQVTFNAIKSVSTEFSVGGPATCQSQYLAETLQFTQENNFTLDFVSTHEYPTDIQPVQRNIMYQVLSNSRAIVGPDMPLFYTEYNDGLYSPGLHDTTFASAFAIFNIIDVYGIADIFSWWTFSDVFEEQGQQSVPFNQGFGLQTIYGIPKPSFKAFELLHETGYERAYVDGPDHPTAGVLVTKGDSEIMVIVYNHNIPGAPITNETVCITINNVPANVNSATLRRIDDENCNPIAIWTQMGSPTYPSQDQIDEIYDSAQFVYEDIDYKYLSLNTLSFEIIIPPQGVAAIKLEY</sequence>
<dbReference type="Gene3D" id="2.60.40.1500">
    <property type="entry name" value="Glycosyl hydrolase domain, family 39"/>
    <property type="match status" value="1"/>
</dbReference>
<evidence type="ECO:0000256" key="2">
    <source>
        <dbReference type="ARBA" id="ARBA00022801"/>
    </source>
</evidence>
<dbReference type="SUPFAM" id="SSF51445">
    <property type="entry name" value="(Trans)glycosidases"/>
    <property type="match status" value="1"/>
</dbReference>
<keyword evidence="8" id="KW-1185">Reference proteome</keyword>
<keyword evidence="2" id="KW-0378">Hydrolase</keyword>
<dbReference type="OMA" id="FWWRGNV"/>
<dbReference type="SUPFAM" id="SSF51011">
    <property type="entry name" value="Glycosyl hydrolase domain"/>
    <property type="match status" value="1"/>
</dbReference>
<organism evidence="7 8">
    <name type="scientific">Tieghemostelium lacteum</name>
    <name type="common">Slime mold</name>
    <name type="synonym">Dictyostelium lacteum</name>
    <dbReference type="NCBI Taxonomy" id="361077"/>
    <lineage>
        <taxon>Eukaryota</taxon>
        <taxon>Amoebozoa</taxon>
        <taxon>Evosea</taxon>
        <taxon>Eumycetozoa</taxon>
        <taxon>Dictyostelia</taxon>
        <taxon>Dictyosteliales</taxon>
        <taxon>Raperosteliaceae</taxon>
        <taxon>Tieghemostelium</taxon>
    </lineage>
</organism>
<dbReference type="PRINTS" id="PR00745">
    <property type="entry name" value="GLHYDRLASE39"/>
</dbReference>
<feature type="chain" id="PRO_5007593451" evidence="5">
    <location>
        <begin position="21"/>
        <end position="496"/>
    </location>
</feature>
<dbReference type="STRING" id="361077.A0A151ZSI2"/>
<keyword evidence="3" id="KW-0326">Glycosidase</keyword>
<dbReference type="OrthoDB" id="15153at2759"/>
<dbReference type="PANTHER" id="PTHR12631:SF10">
    <property type="entry name" value="BETA-XYLOSIDASE-LIKE PROTEIN-RELATED"/>
    <property type="match status" value="1"/>
</dbReference>
<protein>
    <submittedName>
        <fullName evidence="7">Beta-xylosidase-like protein</fullName>
    </submittedName>
</protein>
<gene>
    <name evidence="7" type="ORF">DLAC_04220</name>
</gene>
<evidence type="ECO:0000256" key="3">
    <source>
        <dbReference type="ARBA" id="ARBA00023295"/>
    </source>
</evidence>
<evidence type="ECO:0000313" key="8">
    <source>
        <dbReference type="Proteomes" id="UP000076078"/>
    </source>
</evidence>
<feature type="domain" description="Glycosyl hydrolases family 39 N-terminal catalytic" evidence="6">
    <location>
        <begin position="39"/>
        <end position="462"/>
    </location>
</feature>
<dbReference type="InterPro" id="IPR000514">
    <property type="entry name" value="Glyco_hydro_39"/>
</dbReference>
<keyword evidence="5" id="KW-0732">Signal</keyword>
<feature type="active site" description="Proton donor" evidence="4">
    <location>
        <position position="187"/>
    </location>
</feature>
<dbReference type="InterPro" id="IPR049165">
    <property type="entry name" value="GH39_as"/>
</dbReference>
<dbReference type="GO" id="GO:0004553">
    <property type="term" value="F:hydrolase activity, hydrolyzing O-glycosyl compounds"/>
    <property type="evidence" value="ECO:0007669"/>
    <property type="project" value="InterPro"/>
</dbReference>
<dbReference type="InParanoid" id="A0A151ZSI2"/>
<dbReference type="AlphaFoldDB" id="A0A151ZSI2"/>
<dbReference type="EMBL" id="LODT01000021">
    <property type="protein sequence ID" value="KYQ96902.1"/>
    <property type="molecule type" value="Genomic_DNA"/>
</dbReference>
<dbReference type="PANTHER" id="PTHR12631">
    <property type="entry name" value="ALPHA-L-IDURONIDASE"/>
    <property type="match status" value="1"/>
</dbReference>
<comment type="similarity">
    <text evidence="1">Belongs to the glycosyl hydrolase 39 family.</text>
</comment>
<name>A0A151ZSI2_TIELA</name>
<reference evidence="7 8" key="1">
    <citation type="submission" date="2015-12" db="EMBL/GenBank/DDBJ databases">
        <title>Dictyostelia acquired genes for synthesis and detection of signals that induce cell-type specialization by lateral gene transfer from prokaryotes.</title>
        <authorList>
            <person name="Gloeckner G."/>
            <person name="Schaap P."/>
        </authorList>
    </citation>
    <scope>NUCLEOTIDE SEQUENCE [LARGE SCALE GENOMIC DNA]</scope>
    <source>
        <strain evidence="7 8">TK</strain>
    </source>
</reference>
<dbReference type="Proteomes" id="UP000076078">
    <property type="component" value="Unassembled WGS sequence"/>
</dbReference>
<feature type="signal peptide" evidence="5">
    <location>
        <begin position="1"/>
        <end position="20"/>
    </location>
</feature>
<evidence type="ECO:0000256" key="4">
    <source>
        <dbReference type="PIRSR" id="PIRSR600514-1"/>
    </source>
</evidence>
<evidence type="ECO:0000256" key="5">
    <source>
        <dbReference type="SAM" id="SignalP"/>
    </source>
</evidence>
<comment type="caution">
    <text evidence="7">The sequence shown here is derived from an EMBL/GenBank/DDBJ whole genome shotgun (WGS) entry which is preliminary data.</text>
</comment>
<evidence type="ECO:0000259" key="6">
    <source>
        <dbReference type="Pfam" id="PF01229"/>
    </source>
</evidence>
<dbReference type="GO" id="GO:0005975">
    <property type="term" value="P:carbohydrate metabolic process"/>
    <property type="evidence" value="ECO:0007669"/>
    <property type="project" value="InterPro"/>
</dbReference>
<dbReference type="InterPro" id="IPR017853">
    <property type="entry name" value="GH"/>
</dbReference>
<dbReference type="PROSITE" id="PS01027">
    <property type="entry name" value="GLYCOSYL_HYDROL_F39"/>
    <property type="match status" value="1"/>
</dbReference>
<dbReference type="Gene3D" id="3.20.20.80">
    <property type="entry name" value="Glycosidases"/>
    <property type="match status" value="1"/>
</dbReference>
<accession>A0A151ZSI2</accession>
<evidence type="ECO:0000313" key="7">
    <source>
        <dbReference type="EMBL" id="KYQ96902.1"/>
    </source>
</evidence>
<dbReference type="InterPro" id="IPR049166">
    <property type="entry name" value="GH39_cat"/>
</dbReference>
<proteinExistence type="inferred from homology"/>
<dbReference type="InterPro" id="IPR051923">
    <property type="entry name" value="Glycosyl_Hydrolase_39"/>
</dbReference>
<dbReference type="Pfam" id="PF01229">
    <property type="entry name" value="Glyco_hydro_39"/>
    <property type="match status" value="1"/>
</dbReference>